<accession>A0A843XKD4</accession>
<evidence type="ECO:0000256" key="1">
    <source>
        <dbReference type="SAM" id="MobiDB-lite"/>
    </source>
</evidence>
<dbReference type="AlphaFoldDB" id="A0A843XKD4"/>
<dbReference type="Proteomes" id="UP000652761">
    <property type="component" value="Unassembled WGS sequence"/>
</dbReference>
<evidence type="ECO:0000313" key="2">
    <source>
        <dbReference type="EMBL" id="MQM19672.1"/>
    </source>
</evidence>
<protein>
    <submittedName>
        <fullName evidence="2">Uncharacterized protein</fullName>
    </submittedName>
</protein>
<keyword evidence="3" id="KW-1185">Reference proteome</keyword>
<evidence type="ECO:0000313" key="3">
    <source>
        <dbReference type="Proteomes" id="UP000652761"/>
    </source>
</evidence>
<dbReference type="EMBL" id="NMUH01009102">
    <property type="protein sequence ID" value="MQM19672.1"/>
    <property type="molecule type" value="Genomic_DNA"/>
</dbReference>
<sequence length="99" mass="10665">MTPVHHDGDGANNNVDAEGNNIMAHGTGSHVVLKKRTVRCQNQKASHPDNVTPAVLTPSASRPTNNSVGLVSYLGDAGCVDIISFKTHEELHWSSFTFR</sequence>
<feature type="region of interest" description="Disordered" evidence="1">
    <location>
        <begin position="41"/>
        <end position="62"/>
    </location>
</feature>
<comment type="caution">
    <text evidence="2">The sequence shown here is derived from an EMBL/GenBank/DDBJ whole genome shotgun (WGS) entry which is preliminary data.</text>
</comment>
<proteinExistence type="predicted"/>
<reference evidence="2" key="1">
    <citation type="submission" date="2017-07" db="EMBL/GenBank/DDBJ databases">
        <title>Taro Niue Genome Assembly and Annotation.</title>
        <authorList>
            <person name="Atibalentja N."/>
            <person name="Keating K."/>
            <person name="Fields C.J."/>
        </authorList>
    </citation>
    <scope>NUCLEOTIDE SEQUENCE</scope>
    <source>
        <strain evidence="2">Niue_2</strain>
        <tissue evidence="2">Leaf</tissue>
    </source>
</reference>
<feature type="region of interest" description="Disordered" evidence="1">
    <location>
        <begin position="1"/>
        <end position="23"/>
    </location>
</feature>
<organism evidence="2 3">
    <name type="scientific">Colocasia esculenta</name>
    <name type="common">Wild taro</name>
    <name type="synonym">Arum esculentum</name>
    <dbReference type="NCBI Taxonomy" id="4460"/>
    <lineage>
        <taxon>Eukaryota</taxon>
        <taxon>Viridiplantae</taxon>
        <taxon>Streptophyta</taxon>
        <taxon>Embryophyta</taxon>
        <taxon>Tracheophyta</taxon>
        <taxon>Spermatophyta</taxon>
        <taxon>Magnoliopsida</taxon>
        <taxon>Liliopsida</taxon>
        <taxon>Araceae</taxon>
        <taxon>Aroideae</taxon>
        <taxon>Colocasieae</taxon>
        <taxon>Colocasia</taxon>
    </lineage>
</organism>
<gene>
    <name evidence="2" type="ORF">Taro_052680</name>
</gene>
<name>A0A843XKD4_COLES</name>